<feature type="chain" id="PRO_5007274531" evidence="3">
    <location>
        <begin position="23"/>
        <end position="1544"/>
    </location>
</feature>
<dbReference type="Pfam" id="PF00497">
    <property type="entry name" value="SBP_bac_3"/>
    <property type="match status" value="1"/>
</dbReference>
<dbReference type="InterPro" id="IPR000014">
    <property type="entry name" value="PAS"/>
</dbReference>
<accession>A0A126T555</accession>
<dbReference type="KEGG" id="mdn:JT25_010245"/>
<evidence type="ECO:0000259" key="4">
    <source>
        <dbReference type="PROSITE" id="PS50112"/>
    </source>
</evidence>
<dbReference type="SMART" id="SM00086">
    <property type="entry name" value="PAC"/>
    <property type="match status" value="2"/>
</dbReference>
<dbReference type="CDD" id="cd01949">
    <property type="entry name" value="GGDEF"/>
    <property type="match status" value="1"/>
</dbReference>
<name>A0A126T555_9GAMM</name>
<organism evidence="8 9">
    <name type="scientific">Methylomonas denitrificans</name>
    <dbReference type="NCBI Taxonomy" id="1538553"/>
    <lineage>
        <taxon>Bacteria</taxon>
        <taxon>Pseudomonadati</taxon>
        <taxon>Pseudomonadota</taxon>
        <taxon>Gammaproteobacteria</taxon>
        <taxon>Methylococcales</taxon>
        <taxon>Methylococcaceae</taxon>
        <taxon>Methylomonas</taxon>
    </lineage>
</organism>
<dbReference type="GO" id="GO:0003824">
    <property type="term" value="F:catalytic activity"/>
    <property type="evidence" value="ECO:0007669"/>
    <property type="project" value="UniProtKB-ARBA"/>
</dbReference>
<evidence type="ECO:0000256" key="2">
    <source>
        <dbReference type="SAM" id="Coils"/>
    </source>
</evidence>
<feature type="coiled-coil region" evidence="2">
    <location>
        <begin position="1477"/>
        <end position="1514"/>
    </location>
</feature>
<feature type="signal peptide" evidence="3">
    <location>
        <begin position="1"/>
        <end position="22"/>
    </location>
</feature>
<dbReference type="InterPro" id="IPR052155">
    <property type="entry name" value="Biofilm_reg_signaling"/>
</dbReference>
<dbReference type="CDD" id="cd00130">
    <property type="entry name" value="PAS"/>
    <property type="match status" value="2"/>
</dbReference>
<dbReference type="Pfam" id="PF00563">
    <property type="entry name" value="EAL"/>
    <property type="match status" value="1"/>
</dbReference>
<dbReference type="Gene3D" id="3.30.70.270">
    <property type="match status" value="1"/>
</dbReference>
<dbReference type="CDD" id="cd01948">
    <property type="entry name" value="EAL"/>
    <property type="match status" value="1"/>
</dbReference>
<dbReference type="FunFam" id="3.30.70.270:FF:000001">
    <property type="entry name" value="Diguanylate cyclase domain protein"/>
    <property type="match status" value="1"/>
</dbReference>
<keyword evidence="9" id="KW-1185">Reference proteome</keyword>
<dbReference type="InterPro" id="IPR015168">
    <property type="entry name" value="SsuA/THI5"/>
</dbReference>
<dbReference type="NCBIfam" id="TIGR00254">
    <property type="entry name" value="GGDEF"/>
    <property type="match status" value="1"/>
</dbReference>
<evidence type="ECO:0000256" key="3">
    <source>
        <dbReference type="SAM" id="SignalP"/>
    </source>
</evidence>
<dbReference type="SUPFAM" id="SSF55073">
    <property type="entry name" value="Nucleotide cyclase"/>
    <property type="match status" value="1"/>
</dbReference>
<dbReference type="SUPFAM" id="SSF55785">
    <property type="entry name" value="PYP-like sensor domain (PAS domain)"/>
    <property type="match status" value="3"/>
</dbReference>
<evidence type="ECO:0000313" key="9">
    <source>
        <dbReference type="Proteomes" id="UP000030512"/>
    </source>
</evidence>
<dbReference type="PROSITE" id="PS50113">
    <property type="entry name" value="PAC"/>
    <property type="match status" value="2"/>
</dbReference>
<dbReference type="Pfam" id="PF13426">
    <property type="entry name" value="PAS_9"/>
    <property type="match status" value="1"/>
</dbReference>
<dbReference type="PROSITE" id="PS50112">
    <property type="entry name" value="PAS"/>
    <property type="match status" value="1"/>
</dbReference>
<evidence type="ECO:0000256" key="1">
    <source>
        <dbReference type="ARBA" id="ARBA00001946"/>
    </source>
</evidence>
<sequence>MKKTIFGLSAVFFLLFCTSSVAVTPAANRPLETVALQLKWFHQFQFAGYYAAIEQGYYAEEGLRVEIRERNPDQDYIEQVASGQAEYGIGDSGIIAQYANGKPIAALAAIFQHDALVLFSKQASGIVSPYEMAGKRIMYDVVGENNAQVRALLAEANLNESRYQKVAETFNDADFIADKVDVMSGYITDRPFSFRAAGIKVNIINPQNYGIDFYGDLLFTSRKELLQHPGRAERFLRASLKGWEYALAHPDPLIELIQKNYPSKLSPEQLRYEAEEIRKLIMPDSIPLGQIEAARLRRVAGIYANLKLARPLNDSQLNDFVYGGGKSSDLQLSDAERQWLAEHSEIRVGIDRNFPPYEWLDAAGEHQGMIAEHLKLIEQRLGVKFVLIMDKSWQGVLDMAKRGELDMIAGASKTPDREQYLNFTQPYISTPTVIIGDKNSGYINSLQLLTGGRVAIEQGYFVQELLSRDYPGMQLLTAPSVQEALNLLAEGKVDAYIGDAASASYAIKQQGFLNLHIAGQPGYVNETRMAALKSHPQLLSLLEKALASISQTEHDAIINRWMGLKVEQGIRMDALLRSAAVALLALLFFVYWVFRLRKEIKARKRSEADLARLYTNMSLGFALHQVIRDDKGKIVDYRYLDINPAFEKMTGIARGNWIGKTVKQVLPNTEGAWIASFDGLDTSGEPQHFENCVADLGRWYAIDSYKAGPDRFVVLVQDITARKQTELALKESEERFRISQIYGGVGIWEADLLKNRQFWSEIVTTELGFPHNTLHTWNDFLEVVCPEDRPLIIEATRQHLECGANYDVEYRIQTPAGEKRWMRSVGQVERDSGGKPVRMRGIVHDVSKRKAAEEKLRLSARVFSDAHEGIIITDINAKIIDVNAAFTDITGYSREEALGRNPSFLKSGRQSPEFYEAMWEIINQTGHWQGEVWNRKKNGDLYAELLTVSALRDDAGNIINYLGLFSDITESKQQQQALEVLAHFDPLTQLPNRALFADRFAQAIAHSKRAESLLAVCYLDLDGFKQVNDNFGHETGDQLLVEVAKRIKLKLREGDTVCRLGGDEFALLFENLQSVQQCEDALARIHQAMAEPFELENRYVRIAASSGVTIYPLDLEDPDILLRHADQAMYQAKLDGRNRYRIYDHLAGQTTSINHRPSRLEQALAEVGQALMDNQFCMYYQPRVNIKAGKVVGVEALIRWHHPERGILPPAEFLPIVENTTLEIDVSNWVLRQAFKQLQIWHDLGLNLQVSVNISPRHLQWPDFIKTLETLLAEYPQIPSKQLELEVLESSVLEDLISVGETLKQCYHDLGVPCALDDFGTGYSSLAHLRHLTINTVKIDQSFVRNMIDDPDDMAIVESVIALAKAFKREAVAEGVEDIEHGIFLIDLGCSVAQGCAIAEAMPANAVLGWVNSYRNHPAWAACGKVSLSNWQSQLELLKLQQQYWLRRLEHCLQPMADSNPRWPILNSKKSHLGRWLERLRHERRIDVRLLEQLERAQSRQQSLAERLQRHRLDGRKGGDEDFGKLREANLQIMQLLERLESEA</sequence>
<dbReference type="Pfam" id="PF13188">
    <property type="entry name" value="PAS_8"/>
    <property type="match status" value="1"/>
</dbReference>
<gene>
    <name evidence="8" type="ORF">JT25_010245</name>
</gene>
<dbReference type="Gene3D" id="3.40.190.10">
    <property type="entry name" value="Periplasmic binding protein-like II"/>
    <property type="match status" value="4"/>
</dbReference>
<dbReference type="CDD" id="cd01007">
    <property type="entry name" value="PBP2_BvgS_HisK_like"/>
    <property type="match status" value="1"/>
</dbReference>
<dbReference type="SMART" id="SM00091">
    <property type="entry name" value="PAS"/>
    <property type="match status" value="3"/>
</dbReference>
<feature type="domain" description="PAC" evidence="5">
    <location>
        <begin position="928"/>
        <end position="980"/>
    </location>
</feature>
<dbReference type="InterPro" id="IPR013655">
    <property type="entry name" value="PAS_fold_3"/>
</dbReference>
<feature type="domain" description="PAC" evidence="5">
    <location>
        <begin position="806"/>
        <end position="858"/>
    </location>
</feature>
<feature type="domain" description="PAS" evidence="4">
    <location>
        <begin position="852"/>
        <end position="901"/>
    </location>
</feature>
<dbReference type="Pfam" id="PF08447">
    <property type="entry name" value="PAS_3"/>
    <property type="match status" value="1"/>
</dbReference>
<dbReference type="InterPro" id="IPR000160">
    <property type="entry name" value="GGDEF_dom"/>
</dbReference>
<dbReference type="Pfam" id="PF09084">
    <property type="entry name" value="NMT1"/>
    <property type="match status" value="1"/>
</dbReference>
<dbReference type="PANTHER" id="PTHR44757:SF2">
    <property type="entry name" value="BIOFILM ARCHITECTURE MAINTENANCE PROTEIN MBAA"/>
    <property type="match status" value="1"/>
</dbReference>
<keyword evidence="3" id="KW-0732">Signal</keyword>
<dbReference type="SUPFAM" id="SSF53850">
    <property type="entry name" value="Periplasmic binding protein-like II"/>
    <property type="match status" value="2"/>
</dbReference>
<dbReference type="PROSITE" id="PS50887">
    <property type="entry name" value="GGDEF"/>
    <property type="match status" value="1"/>
</dbReference>
<dbReference type="PROSITE" id="PS50883">
    <property type="entry name" value="EAL"/>
    <property type="match status" value="1"/>
</dbReference>
<dbReference type="SMART" id="SM00062">
    <property type="entry name" value="PBPb"/>
    <property type="match status" value="1"/>
</dbReference>
<dbReference type="NCBIfam" id="TIGR00229">
    <property type="entry name" value="sensory_box"/>
    <property type="match status" value="2"/>
</dbReference>
<dbReference type="OrthoDB" id="9813913at2"/>
<evidence type="ECO:0000313" key="8">
    <source>
        <dbReference type="EMBL" id="AMK76864.1"/>
    </source>
</evidence>
<feature type="domain" description="EAL" evidence="6">
    <location>
        <begin position="1160"/>
        <end position="1415"/>
    </location>
</feature>
<dbReference type="InterPro" id="IPR001610">
    <property type="entry name" value="PAC"/>
</dbReference>
<dbReference type="Gene3D" id="3.30.450.20">
    <property type="entry name" value="PAS domain"/>
    <property type="match status" value="3"/>
</dbReference>
<proteinExistence type="predicted"/>
<comment type="cofactor">
    <cofactor evidence="1">
        <name>Mg(2+)</name>
        <dbReference type="ChEBI" id="CHEBI:18420"/>
    </cofactor>
</comment>
<evidence type="ECO:0000259" key="5">
    <source>
        <dbReference type="PROSITE" id="PS50113"/>
    </source>
</evidence>
<dbReference type="InterPro" id="IPR029787">
    <property type="entry name" value="Nucleotide_cyclase"/>
</dbReference>
<evidence type="ECO:0000259" key="6">
    <source>
        <dbReference type="PROSITE" id="PS50883"/>
    </source>
</evidence>
<evidence type="ECO:0000259" key="7">
    <source>
        <dbReference type="PROSITE" id="PS50887"/>
    </source>
</evidence>
<keyword evidence="2" id="KW-0175">Coiled coil</keyword>
<dbReference type="Gene3D" id="3.20.20.450">
    <property type="entry name" value="EAL domain"/>
    <property type="match status" value="1"/>
</dbReference>
<dbReference type="SUPFAM" id="SSF141868">
    <property type="entry name" value="EAL domain-like"/>
    <property type="match status" value="1"/>
</dbReference>
<dbReference type="SMART" id="SM00267">
    <property type="entry name" value="GGDEF"/>
    <property type="match status" value="1"/>
</dbReference>
<dbReference type="PANTHER" id="PTHR44757">
    <property type="entry name" value="DIGUANYLATE CYCLASE DGCP"/>
    <property type="match status" value="1"/>
</dbReference>
<dbReference type="STRING" id="1538553.JT25_010245"/>
<dbReference type="InterPro" id="IPR001638">
    <property type="entry name" value="Solute-binding_3/MltF_N"/>
</dbReference>
<dbReference type="Pfam" id="PF00990">
    <property type="entry name" value="GGDEF"/>
    <property type="match status" value="1"/>
</dbReference>
<dbReference type="InterPro" id="IPR043128">
    <property type="entry name" value="Rev_trsase/Diguanyl_cyclase"/>
</dbReference>
<dbReference type="InterPro" id="IPR035919">
    <property type="entry name" value="EAL_sf"/>
</dbReference>
<dbReference type="Proteomes" id="UP000030512">
    <property type="component" value="Chromosome"/>
</dbReference>
<reference evidence="8 9" key="1">
    <citation type="journal article" date="2015" name="Environ. Microbiol.">
        <title>Methane oxidation coupled to nitrate reduction under hypoxia by the Gammaproteobacterium Methylomonas denitrificans, sp. nov. type strain FJG1.</title>
        <authorList>
            <person name="Kits K.D."/>
            <person name="Klotz M.G."/>
            <person name="Stein L.Y."/>
        </authorList>
    </citation>
    <scope>NUCLEOTIDE SEQUENCE [LARGE SCALE GENOMIC DNA]</scope>
    <source>
        <strain evidence="8 9">FJG1</strain>
    </source>
</reference>
<dbReference type="InterPro" id="IPR001633">
    <property type="entry name" value="EAL_dom"/>
</dbReference>
<dbReference type="SMART" id="SM00052">
    <property type="entry name" value="EAL"/>
    <property type="match status" value="1"/>
</dbReference>
<dbReference type="InterPro" id="IPR035965">
    <property type="entry name" value="PAS-like_dom_sf"/>
</dbReference>
<feature type="domain" description="GGDEF" evidence="7">
    <location>
        <begin position="1012"/>
        <end position="1145"/>
    </location>
</feature>
<dbReference type="RefSeq" id="WP_062328478.1">
    <property type="nucleotide sequence ID" value="NZ_CP014476.1"/>
</dbReference>
<dbReference type="EMBL" id="CP014476">
    <property type="protein sequence ID" value="AMK76864.1"/>
    <property type="molecule type" value="Genomic_DNA"/>
</dbReference>
<dbReference type="InterPro" id="IPR000700">
    <property type="entry name" value="PAS-assoc_C"/>
</dbReference>
<protein>
    <submittedName>
        <fullName evidence="8">Diguanylate cyclase</fullName>
    </submittedName>
</protein>